<dbReference type="PANTHER" id="PTHR38344">
    <property type="entry name" value="UPF0753 PROTEIN AQ_863"/>
    <property type="match status" value="1"/>
</dbReference>
<accession>F7ZGR2</accession>
<evidence type="ECO:0000256" key="1">
    <source>
        <dbReference type="ARBA" id="ARBA00022448"/>
    </source>
</evidence>
<comment type="similarity">
    <text evidence="6">Belongs to the inorganic carbon transporter (TC 9.A.2) DabA family.</text>
</comment>
<dbReference type="RefSeq" id="WP_013960305.1">
    <property type="nucleotide sequence ID" value="NC_015730.1"/>
</dbReference>
<evidence type="ECO:0000256" key="2">
    <source>
        <dbReference type="ARBA" id="ARBA00022475"/>
    </source>
</evidence>
<dbReference type="EMBL" id="CP002623">
    <property type="protein sequence ID" value="AEI92362.1"/>
    <property type="molecule type" value="Genomic_DNA"/>
</dbReference>
<dbReference type="GO" id="GO:0005886">
    <property type="term" value="C:plasma membrane"/>
    <property type="evidence" value="ECO:0007669"/>
    <property type="project" value="UniProtKB-SubCell"/>
</dbReference>
<comment type="function">
    <text evidence="6">Part of an energy-coupled inorganic carbon pump.</text>
</comment>
<feature type="binding site" evidence="6">
    <location>
        <position position="488"/>
    </location>
    <ligand>
        <name>Zn(2+)</name>
        <dbReference type="ChEBI" id="CHEBI:29105"/>
    </ligand>
</feature>
<dbReference type="HAMAP" id="MF_01871">
    <property type="entry name" value="DabA"/>
    <property type="match status" value="1"/>
</dbReference>
<dbReference type="KEGG" id="rli:RLO149_c003320"/>
<protein>
    <recommendedName>
        <fullName evidence="6">Probable inorganic carbon transporter subunit DabA</fullName>
    </recommendedName>
</protein>
<evidence type="ECO:0000256" key="5">
    <source>
        <dbReference type="ARBA" id="ARBA00023136"/>
    </source>
</evidence>
<keyword evidence="6" id="KW-0997">Cell inner membrane</keyword>
<dbReference type="InterPro" id="IPR018752">
    <property type="entry name" value="DabA"/>
</dbReference>
<keyword evidence="1 6" id="KW-0813">Transport</keyword>
<dbReference type="Pfam" id="PF10070">
    <property type="entry name" value="DabA"/>
    <property type="match status" value="1"/>
</dbReference>
<dbReference type="eggNOG" id="COG3002">
    <property type="taxonomic scope" value="Bacteria"/>
</dbReference>
<reference evidence="7 8" key="1">
    <citation type="journal article" date="2011" name="BMC Genomics">
        <title>Comparative genome analysis and genome-guided physiological analysis of Roseobacter litoralis.</title>
        <authorList>
            <person name="Kalhoefer D."/>
            <person name="Thole S."/>
            <person name="Voget S."/>
            <person name="Lehmann R."/>
            <person name="Liesegang H."/>
            <person name="Wollher A."/>
            <person name="Daniel R."/>
            <person name="Simon M."/>
            <person name="Brinkhoff T."/>
        </authorList>
    </citation>
    <scope>NUCLEOTIDE SEQUENCE [LARGE SCALE GENOMIC DNA]</scope>
    <source>
        <strain evidence="8">ATCC 49566 / DSM 6996 / JCM 21268 / NBRC 15278 / OCh 149</strain>
    </source>
</reference>
<evidence type="ECO:0000313" key="8">
    <source>
        <dbReference type="Proteomes" id="UP000001353"/>
    </source>
</evidence>
<keyword evidence="4 6" id="KW-0862">Zinc</keyword>
<feature type="binding site" evidence="6">
    <location>
        <position position="331"/>
    </location>
    <ligand>
        <name>Zn(2+)</name>
        <dbReference type="ChEBI" id="CHEBI:29105"/>
    </ligand>
</feature>
<dbReference type="Proteomes" id="UP000001353">
    <property type="component" value="Chromosome"/>
</dbReference>
<comment type="subunit">
    <text evidence="6">Forms a complex with DabB.</text>
</comment>
<evidence type="ECO:0000256" key="4">
    <source>
        <dbReference type="ARBA" id="ARBA00022833"/>
    </source>
</evidence>
<sequence length="800" mass="85970">MNTNSELSLENLNAAGDAAARAIPPLWPLASSVAVNPYLGQTAETLAQAGARLGRVGGVSVTMPRAWYAARIADGTITDADLSAALAVNPTAAADPEALKARAEQPESAQKPLPTLADLAAEASGIDWPGILADRIGLWAAGYFDQGQALWAAPHRRGAYDAWRQYATHDLTPEIAGLSGFAQFVSETPDTADQASTRAANRLGLSDAALETYLHQLLFTLGGWGQVARYRLWQAELAGKSDATITDMLTIRLLWEEALFTQYEEEIGAEWQKVVAAHAAPVLSDADLQVNAVLQEAWERAGQRDLAETFSMPAPKADDTRPALQAAFCIDVRSEVFRRALESLTPEIKTLGFAGFFGLTPAHKGFASDVDELRLPVLLNPGLTSTSQGDDAEADQTARFKARASRAWGRFKLAAVSSFAFVEATGPIYAGKLVRDALNMAPNDVPGGPMPRLDPSVDLAAQTDAAETILRAMSFTDNFARLVVLAGHGANVVNNPFASGLHCGACGGYSGEVNARLLAGLLNNVDVRSGLVERGITIPEDTIFVGALHDTTTDAVTLYEADHPSKAHAADLKQAKAWFLSAGSVTRAERALRLPRADGTDDIALRSRDWAETRPEWALAGCKAFVAAPRQRTAGRSLEGRAFLHDYDWQQDKGFGVLELIMTAPVVVASWISLQYYGSTVSPDVFGSGNKLLHNVTGGIGVVEGNGGTLRTGLPWQSVHEGEDFAHEPLRLSVCIEAPREAMSDILKRHDGVRALFDNRWLHLFALDENGQMAWRYEGDLEWSQMPVASEAMPETEVAA</sequence>
<keyword evidence="5 6" id="KW-0472">Membrane</keyword>
<keyword evidence="2 6" id="KW-1003">Cell membrane</keyword>
<feature type="binding site" evidence="6">
    <location>
        <position position="503"/>
    </location>
    <ligand>
        <name>Zn(2+)</name>
        <dbReference type="ChEBI" id="CHEBI:29105"/>
    </ligand>
</feature>
<dbReference type="AlphaFoldDB" id="F7ZGR2"/>
<dbReference type="PANTHER" id="PTHR38344:SF1">
    <property type="entry name" value="INORGANIC CARBON TRANSPORTER SUBUNIT DABA-RELATED"/>
    <property type="match status" value="1"/>
</dbReference>
<name>F7ZGR2_ROSLO</name>
<keyword evidence="8" id="KW-1185">Reference proteome</keyword>
<proteinExistence type="inferred from homology"/>
<comment type="subcellular location">
    <subcellularLocation>
        <location evidence="6">Cell inner membrane</location>
        <topology evidence="6">Peripheral membrane protein</topology>
    </subcellularLocation>
</comment>
<comment type="cofactor">
    <cofactor evidence="6">
        <name>Zn(2+)</name>
        <dbReference type="ChEBI" id="CHEBI:29105"/>
    </cofactor>
</comment>
<dbReference type="STRING" id="391595.RLO149_c003320"/>
<organism evidence="7 8">
    <name type="scientific">Roseobacter litoralis (strain ATCC 49566 / DSM 6996 / JCM 21268 / NBRC 15278 / OCh 149)</name>
    <dbReference type="NCBI Taxonomy" id="391595"/>
    <lineage>
        <taxon>Bacteria</taxon>
        <taxon>Pseudomonadati</taxon>
        <taxon>Pseudomonadota</taxon>
        <taxon>Alphaproteobacteria</taxon>
        <taxon>Rhodobacterales</taxon>
        <taxon>Roseobacteraceae</taxon>
        <taxon>Roseobacter</taxon>
    </lineage>
</organism>
<evidence type="ECO:0000256" key="6">
    <source>
        <dbReference type="HAMAP-Rule" id="MF_01871"/>
    </source>
</evidence>
<feature type="binding site" evidence="6">
    <location>
        <position position="329"/>
    </location>
    <ligand>
        <name>Zn(2+)</name>
        <dbReference type="ChEBI" id="CHEBI:29105"/>
    </ligand>
</feature>
<evidence type="ECO:0000313" key="7">
    <source>
        <dbReference type="EMBL" id="AEI92362.1"/>
    </source>
</evidence>
<keyword evidence="3 6" id="KW-0479">Metal-binding</keyword>
<dbReference type="GO" id="GO:0008270">
    <property type="term" value="F:zinc ion binding"/>
    <property type="evidence" value="ECO:0007669"/>
    <property type="project" value="UniProtKB-UniRule"/>
</dbReference>
<dbReference type="OrthoDB" id="9805101at2"/>
<dbReference type="HOGENOM" id="CLU_009885_1_0_5"/>
<gene>
    <name evidence="6" type="primary">dabA</name>
    <name evidence="7" type="ordered locus">RLO149_c003320</name>
</gene>
<evidence type="ECO:0000256" key="3">
    <source>
        <dbReference type="ARBA" id="ARBA00022723"/>
    </source>
</evidence>